<evidence type="ECO:0000313" key="2">
    <source>
        <dbReference type="EMBL" id="WVX47036.1"/>
    </source>
</evidence>
<gene>
    <name evidence="2" type="ORF">ROLI_000950</name>
</gene>
<dbReference type="InterPro" id="IPR018750">
    <property type="entry name" value="DUF2306_membrane"/>
</dbReference>
<organism evidence="2 3">
    <name type="scientific">Roseobacter fucihabitans</name>
    <dbReference type="NCBI Taxonomy" id="1537242"/>
    <lineage>
        <taxon>Bacteria</taxon>
        <taxon>Pseudomonadati</taxon>
        <taxon>Pseudomonadota</taxon>
        <taxon>Alphaproteobacteria</taxon>
        <taxon>Rhodobacterales</taxon>
        <taxon>Roseobacteraceae</taxon>
        <taxon>Roseobacter</taxon>
    </lineage>
</organism>
<evidence type="ECO:0000256" key="1">
    <source>
        <dbReference type="SAM" id="Phobius"/>
    </source>
</evidence>
<keyword evidence="3" id="KW-1185">Reference proteome</keyword>
<keyword evidence="1" id="KW-0472">Membrane</keyword>
<feature type="transmembrane region" description="Helical" evidence="1">
    <location>
        <begin position="76"/>
        <end position="92"/>
    </location>
</feature>
<proteinExistence type="predicted"/>
<protein>
    <recommendedName>
        <fullName evidence="4">DUF2306 domain-containing protein</fullName>
    </recommendedName>
</protein>
<feature type="transmembrane region" description="Helical" evidence="1">
    <location>
        <begin position="37"/>
        <end position="55"/>
    </location>
</feature>
<name>A0ABZ2BNX4_9RHOB</name>
<dbReference type="Pfam" id="PF10067">
    <property type="entry name" value="DUF2306"/>
    <property type="match status" value="1"/>
</dbReference>
<dbReference type="Proteomes" id="UP001318682">
    <property type="component" value="Chromosome"/>
</dbReference>
<dbReference type="EMBL" id="CP143423">
    <property type="protein sequence ID" value="WVX47036.1"/>
    <property type="molecule type" value="Genomic_DNA"/>
</dbReference>
<reference evidence="3" key="1">
    <citation type="submission" date="2024-01" db="EMBL/GenBank/DDBJ databases">
        <title>Roseobacter fucihabitans sp. nov., isolated from the brown alga Fucus spiralis.</title>
        <authorList>
            <person name="Hahnke S."/>
            <person name="Berger M."/>
            <person name="Schlingloff A."/>
            <person name="Athale I."/>
            <person name="Neumann-Schaal M."/>
            <person name="Adenaya A."/>
            <person name="Poehlein A."/>
            <person name="Daniel R."/>
            <person name="Pertersen J."/>
            <person name="Brinkhoff T."/>
        </authorList>
    </citation>
    <scope>NUCLEOTIDE SEQUENCE [LARGE SCALE GENOMIC DNA]</scope>
    <source>
        <strain evidence="3">B14</strain>
    </source>
</reference>
<keyword evidence="1" id="KW-1133">Transmembrane helix</keyword>
<evidence type="ECO:0008006" key="4">
    <source>
        <dbReference type="Google" id="ProtNLM"/>
    </source>
</evidence>
<keyword evidence="1" id="KW-0812">Transmembrane</keyword>
<accession>A0ABZ2BNX4</accession>
<evidence type="ECO:0000313" key="3">
    <source>
        <dbReference type="Proteomes" id="UP001318682"/>
    </source>
</evidence>
<sequence>MLLAKGTRRHRVIGYIWASLLGLVALSSFWIHDLRQIGPFSLIHLLSVYTLYNLVGGIRAAQRGKIDEHRSTMRQLFYVALIGAGAFTLLPGRDMHLVVFGQ</sequence>
<feature type="transmembrane region" description="Helical" evidence="1">
    <location>
        <begin position="12"/>
        <end position="31"/>
    </location>
</feature>